<dbReference type="Pfam" id="PF23144">
    <property type="entry name" value="Fn3_PTPRU"/>
    <property type="match status" value="1"/>
</dbReference>
<keyword evidence="12" id="KW-1015">Disulfide bond</keyword>
<dbReference type="Gene3D" id="2.60.120.260">
    <property type="entry name" value="Galactose-binding domain-like"/>
    <property type="match status" value="1"/>
</dbReference>
<keyword evidence="5" id="KW-0732">Signal</keyword>
<accession>A0A8B7YX32</accession>
<evidence type="ECO:0000256" key="9">
    <source>
        <dbReference type="ARBA" id="ARBA00022912"/>
    </source>
</evidence>
<evidence type="ECO:0000313" key="22">
    <source>
        <dbReference type="RefSeq" id="XP_022097248.1"/>
    </source>
</evidence>
<feature type="domain" description="Tyrosine-protein phosphatase" evidence="17">
    <location>
        <begin position="1143"/>
        <end position="1407"/>
    </location>
</feature>
<dbReference type="KEGG" id="aplc:110982838"/>
<evidence type="ECO:0000259" key="17">
    <source>
        <dbReference type="PROSITE" id="PS50055"/>
    </source>
</evidence>
<keyword evidence="3 16" id="KW-0812">Transmembrane</keyword>
<evidence type="ECO:0000256" key="8">
    <source>
        <dbReference type="ARBA" id="ARBA00022837"/>
    </source>
</evidence>
<dbReference type="SMART" id="SM00194">
    <property type="entry name" value="PTPc"/>
    <property type="match status" value="2"/>
</dbReference>
<feature type="compositionally biased region" description="Basic and acidic residues" evidence="15">
    <location>
        <begin position="776"/>
        <end position="785"/>
    </location>
</feature>
<evidence type="ECO:0000256" key="5">
    <source>
        <dbReference type="ARBA" id="ARBA00022729"/>
    </source>
</evidence>
<dbReference type="Pfam" id="PF00041">
    <property type="entry name" value="fn3"/>
    <property type="match status" value="4"/>
</dbReference>
<protein>
    <recommendedName>
        <fullName evidence="2">protein-tyrosine-phosphatase</fullName>
        <ecNumber evidence="2">3.1.3.48</ecNumber>
    </recommendedName>
</protein>
<feature type="region of interest" description="Disordered" evidence="15">
    <location>
        <begin position="770"/>
        <end position="834"/>
    </location>
</feature>
<comment type="catalytic activity">
    <reaction evidence="14">
        <text>O-phospho-L-tyrosyl-[protein] + H2O = L-tyrosyl-[protein] + phosphate</text>
        <dbReference type="Rhea" id="RHEA:10684"/>
        <dbReference type="Rhea" id="RHEA-COMP:10136"/>
        <dbReference type="Rhea" id="RHEA-COMP:20101"/>
        <dbReference type="ChEBI" id="CHEBI:15377"/>
        <dbReference type="ChEBI" id="CHEBI:43474"/>
        <dbReference type="ChEBI" id="CHEBI:46858"/>
        <dbReference type="ChEBI" id="CHEBI:61978"/>
        <dbReference type="EC" id="3.1.3.48"/>
    </reaction>
</comment>
<dbReference type="PROSITE" id="PS50853">
    <property type="entry name" value="FN3"/>
    <property type="match status" value="4"/>
</dbReference>
<dbReference type="PROSITE" id="PS50055">
    <property type="entry name" value="TYR_PHOSPHATASE_PTP"/>
    <property type="match status" value="2"/>
</dbReference>
<dbReference type="GO" id="GO:0046872">
    <property type="term" value="F:metal ion binding"/>
    <property type="evidence" value="ECO:0007669"/>
    <property type="project" value="UniProtKB-KW"/>
</dbReference>
<dbReference type="InterPro" id="IPR050713">
    <property type="entry name" value="RTP_Phos/Ushers"/>
</dbReference>
<evidence type="ECO:0000256" key="13">
    <source>
        <dbReference type="ARBA" id="ARBA00023180"/>
    </source>
</evidence>
<feature type="domain" description="Tyrosine specific protein phosphatases" evidence="18">
    <location>
        <begin position="1325"/>
        <end position="1398"/>
    </location>
</feature>
<dbReference type="SUPFAM" id="SSF49785">
    <property type="entry name" value="Galactose-binding domain-like"/>
    <property type="match status" value="1"/>
</dbReference>
<evidence type="ECO:0000256" key="6">
    <source>
        <dbReference type="ARBA" id="ARBA00022737"/>
    </source>
</evidence>
<dbReference type="Gene3D" id="2.60.40.10">
    <property type="entry name" value="Immunoglobulins"/>
    <property type="match status" value="4"/>
</dbReference>
<dbReference type="FunFam" id="2.60.40.10:FF:000028">
    <property type="entry name" value="Neuronal cell adhesion molecule"/>
    <property type="match status" value="1"/>
</dbReference>
<sequence>MYQPLLRPKDAMVPSTISQPGVLVILLAFVVLHRGLALNIVGKPASQSTTFENNADAQPGLAVDGDRTTTSHTECSGYQWWKVDLEATYCLTTITIANRADYHRRRLQGAVVRAGLNSDHTQNTQIGSAVTNYQAVNVLEIGFGTNPSVAAQYVSVELTGNCLHMAEVMVTTETSPVTAGTVSPVTQSAATPTSVTVSWSPVSCAVHYNVMYALTNKDGCEQINSPMYRQHCMCQGSQTTISGLLSNSQYIVKVKASVNGAYGPEAQKWITTDPVAPRAQPTTVEVSSVGQRNLTFTWNPLLCRNRGGVITGYKYMLINLNSRTNITGTVTGEEVVFDQLIPFTSYSFQVAATNAAETGPYSDAVNTRTEQAEPTVPLNVQIQSVDNISVILEWSEPDPPNGVITHYNVRYWRIEESDNVKSDVNVTELTHRVTDLQASATYQFQVQATTSAGAGPWSEAINATTAIGVPGPIRNLTYTERTETSVSLSWKPPLKPGGIITAYIVAYRFLERHSQPELTAEDTYHRNEAQNSSFLQDKLIPGTKYEFRVSARNEMFNGTYDQVLDVYTKPVTDLPPPTPPETYPNENTDTTVTIGLATLVSHDTDVSSYVVHIKKTSPSKAKREALNVTHYEDSPDDYIAAEISKQNLSEKFIVGDNQTYGMYRNAPLQTGASYEIRVGSVSRGNENEIFVSYSQPISVTVRNKQQSPSPSTTAPPSSAVVPAVVAVLVIVAIGLLITIVVYKRRRSQQAKKLTDIDGKQQPANIYLKTKGLTSDELERPEESSSHPHINVIKVVVTPQSSCTKKPKPSPKPRQKQTNSSPTTPALVEPKPFTSLPPVRIKDLAEYIRSQESKSEKGFEADYKSLPDSQLHPWTVASKPENRQKNRYVNVVAYDYSRIVLEPLEGDPHSDYINACYIDGYKKENKYIASQGPNKASLRDIWRMVWQLDVDKIVMLTNPVENGKVKCMRYWADTGTASYADIVVTTDKEEVFLDYTIRDFSIHQVGIKDRRFVRQFHYTTWPDMKPPEYPTPLLNFMRVVNAEKNPGRTVIHCSAGVGRTGTYIALDAMLEQMAQEEQVDVLGFIYQMRQKRIKMVQTPEQYKFIFDALLASSLTGDTTYNADDFRQKLSLLKKVEGPAKETGMSRQFETLGKLSVSPYGGRRRSKAALTSENVDKNRFRDLVPTDRARPYLMTRLCDDDSDYINANFLPGYCKKNRYIGTQMPMPNTVADFWRMVYDHKATTIVMLNTLVPEDKTMSCYWPQEGQIDFGPLVIELNETTEYKGVTGRAFTLKMKDSDLESEDSWVVTQFQYHDWPSDMAVPSSFDGMLTLLELTQGCHEDMKPIVVHCNDGYGATSVYCALMAMLDQFKFEKAVDVFQAAHRLRMANNSMMYSEHHYAMCYDVFQAHLNSATIYENYAP</sequence>
<gene>
    <name evidence="21 22" type="primary">LOC110982838</name>
</gene>
<feature type="domain" description="Fibronectin type-III" evidence="19">
    <location>
        <begin position="376"/>
        <end position="468"/>
    </location>
</feature>
<dbReference type="InterPro" id="IPR003961">
    <property type="entry name" value="FN3_dom"/>
</dbReference>
<keyword evidence="20" id="KW-1185">Reference proteome</keyword>
<dbReference type="InterPro" id="IPR000387">
    <property type="entry name" value="Tyr_Pase_dom"/>
</dbReference>
<dbReference type="PROSITE" id="PS00383">
    <property type="entry name" value="TYR_PHOSPHATASE_1"/>
    <property type="match status" value="1"/>
</dbReference>
<dbReference type="PANTHER" id="PTHR46957:SF6">
    <property type="entry name" value="PROTEIN-TYROSINE-PHOSPHATASE"/>
    <property type="match status" value="1"/>
</dbReference>
<dbReference type="EC" id="3.1.3.48" evidence="2"/>
<keyword evidence="7" id="KW-0378">Hydrolase</keyword>
<evidence type="ECO:0000256" key="11">
    <source>
        <dbReference type="ARBA" id="ARBA00023136"/>
    </source>
</evidence>
<dbReference type="PANTHER" id="PTHR46957">
    <property type="entry name" value="CYTOKINE RECEPTOR"/>
    <property type="match status" value="1"/>
</dbReference>
<evidence type="ECO:0000256" key="3">
    <source>
        <dbReference type="ARBA" id="ARBA00022692"/>
    </source>
</evidence>
<dbReference type="FunFam" id="3.90.190.10:FF:000062">
    <property type="entry name" value="Receptor-type tyrosine-protein phosphatase kappa"/>
    <property type="match status" value="1"/>
</dbReference>
<evidence type="ECO:0000256" key="2">
    <source>
        <dbReference type="ARBA" id="ARBA00013064"/>
    </source>
</evidence>
<evidence type="ECO:0000313" key="21">
    <source>
        <dbReference type="RefSeq" id="XP_022097247.1"/>
    </source>
</evidence>
<evidence type="ECO:0000256" key="7">
    <source>
        <dbReference type="ARBA" id="ARBA00022801"/>
    </source>
</evidence>
<dbReference type="Pfam" id="PF00102">
    <property type="entry name" value="Y_phosphatase"/>
    <property type="match status" value="2"/>
</dbReference>
<dbReference type="OMA" id="CIRDECE"/>
<dbReference type="PROSITE" id="PS50056">
    <property type="entry name" value="TYR_PHOSPHATASE_2"/>
    <property type="match status" value="2"/>
</dbReference>
<comment type="subcellular location">
    <subcellularLocation>
        <location evidence="1">Membrane</location>
        <topology evidence="1">Single-pass type I membrane protein</topology>
    </subcellularLocation>
</comment>
<dbReference type="SMART" id="SM00404">
    <property type="entry name" value="PTPc_motif"/>
    <property type="match status" value="2"/>
</dbReference>
<feature type="domain" description="Tyrosine-protein phosphatase" evidence="17">
    <location>
        <begin position="858"/>
        <end position="1111"/>
    </location>
</feature>
<evidence type="ECO:0000313" key="20">
    <source>
        <dbReference type="Proteomes" id="UP000694845"/>
    </source>
</evidence>
<dbReference type="GO" id="GO:0016020">
    <property type="term" value="C:membrane"/>
    <property type="evidence" value="ECO:0007669"/>
    <property type="project" value="UniProtKB-SubCell"/>
</dbReference>
<dbReference type="SUPFAM" id="SSF52799">
    <property type="entry name" value="(Phosphotyrosine protein) phosphatases II"/>
    <property type="match status" value="2"/>
</dbReference>
<evidence type="ECO:0000256" key="4">
    <source>
        <dbReference type="ARBA" id="ARBA00022723"/>
    </source>
</evidence>
<dbReference type="SMART" id="SM00060">
    <property type="entry name" value="FN3"/>
    <property type="match status" value="5"/>
</dbReference>
<dbReference type="InterPro" id="IPR003595">
    <property type="entry name" value="Tyr_Pase_cat"/>
</dbReference>
<keyword evidence="6" id="KW-0677">Repeat</keyword>
<dbReference type="GO" id="GO:0004725">
    <property type="term" value="F:protein tyrosine phosphatase activity"/>
    <property type="evidence" value="ECO:0007669"/>
    <property type="project" value="UniProtKB-EC"/>
</dbReference>
<evidence type="ECO:0000259" key="18">
    <source>
        <dbReference type="PROSITE" id="PS50056"/>
    </source>
</evidence>
<evidence type="ECO:0000256" key="12">
    <source>
        <dbReference type="ARBA" id="ARBA00023157"/>
    </source>
</evidence>
<dbReference type="RefSeq" id="XP_022097248.1">
    <property type="nucleotide sequence ID" value="XM_022241556.1"/>
</dbReference>
<keyword evidence="9" id="KW-0904">Protein phosphatase</keyword>
<dbReference type="InterPro" id="IPR006585">
    <property type="entry name" value="FTP1"/>
</dbReference>
<dbReference type="InterPro" id="IPR000242">
    <property type="entry name" value="PTP_cat"/>
</dbReference>
<keyword evidence="13" id="KW-0325">Glycoprotein</keyword>
<evidence type="ECO:0000256" key="15">
    <source>
        <dbReference type="SAM" id="MobiDB-lite"/>
    </source>
</evidence>
<organism evidence="20 21">
    <name type="scientific">Acanthaster planci</name>
    <name type="common">Crown-of-thorns starfish</name>
    <dbReference type="NCBI Taxonomy" id="133434"/>
    <lineage>
        <taxon>Eukaryota</taxon>
        <taxon>Metazoa</taxon>
        <taxon>Echinodermata</taxon>
        <taxon>Eleutherozoa</taxon>
        <taxon>Asterozoa</taxon>
        <taxon>Asteroidea</taxon>
        <taxon>Valvatacea</taxon>
        <taxon>Valvatida</taxon>
        <taxon>Acanthasteridae</taxon>
        <taxon>Acanthaster</taxon>
    </lineage>
</organism>
<dbReference type="CDD" id="cd00063">
    <property type="entry name" value="FN3"/>
    <property type="match status" value="4"/>
</dbReference>
<reference evidence="21 22" key="1">
    <citation type="submission" date="2025-04" db="UniProtKB">
        <authorList>
            <consortium name="RefSeq"/>
        </authorList>
    </citation>
    <scope>IDENTIFICATION</scope>
</reference>
<dbReference type="InterPro" id="IPR036116">
    <property type="entry name" value="FN3_sf"/>
</dbReference>
<dbReference type="InterPro" id="IPR008979">
    <property type="entry name" value="Galactose-bd-like_sf"/>
</dbReference>
<dbReference type="InterPro" id="IPR016130">
    <property type="entry name" value="Tyr_Pase_AS"/>
</dbReference>
<feature type="compositionally biased region" description="Basic residues" evidence="15">
    <location>
        <begin position="804"/>
        <end position="814"/>
    </location>
</feature>
<keyword evidence="4" id="KW-0479">Metal-binding</keyword>
<feature type="transmembrane region" description="Helical" evidence="16">
    <location>
        <begin position="719"/>
        <end position="742"/>
    </location>
</feature>
<dbReference type="FunFam" id="3.90.190.10:FF:000102">
    <property type="entry name" value="Receptor-type tyrosine-protein phosphatase"/>
    <property type="match status" value="1"/>
</dbReference>
<keyword evidence="10 16" id="KW-1133">Transmembrane helix</keyword>
<dbReference type="InterPro" id="IPR057598">
    <property type="entry name" value="Fn3_PTPRU"/>
</dbReference>
<keyword evidence="11 16" id="KW-0472">Membrane</keyword>
<feature type="domain" description="Fibronectin type-III" evidence="19">
    <location>
        <begin position="472"/>
        <end position="571"/>
    </location>
</feature>
<dbReference type="PRINTS" id="PR00700">
    <property type="entry name" value="PRTYPHPHTASE"/>
</dbReference>
<evidence type="ECO:0000256" key="14">
    <source>
        <dbReference type="ARBA" id="ARBA00051722"/>
    </source>
</evidence>
<feature type="domain" description="Tyrosine specific protein phosphatases" evidence="18">
    <location>
        <begin position="1033"/>
        <end position="1102"/>
    </location>
</feature>
<keyword evidence="8" id="KW-0106">Calcium</keyword>
<dbReference type="GeneID" id="110982838"/>
<dbReference type="InterPro" id="IPR029021">
    <property type="entry name" value="Prot-tyrosine_phosphatase-like"/>
</dbReference>
<dbReference type="Pfam" id="PF22633">
    <property type="entry name" value="F5_F8_type_C_2"/>
    <property type="match status" value="1"/>
</dbReference>
<evidence type="ECO:0000256" key="1">
    <source>
        <dbReference type="ARBA" id="ARBA00004479"/>
    </source>
</evidence>
<name>A0A8B7YX32_ACAPL</name>
<dbReference type="Proteomes" id="UP000694845">
    <property type="component" value="Unplaced"/>
</dbReference>
<dbReference type="OrthoDB" id="10253954at2759"/>
<dbReference type="SUPFAM" id="SSF49265">
    <property type="entry name" value="Fibronectin type III"/>
    <property type="match status" value="2"/>
</dbReference>
<evidence type="ECO:0000256" key="16">
    <source>
        <dbReference type="SAM" id="Phobius"/>
    </source>
</evidence>
<dbReference type="SMART" id="SM00607">
    <property type="entry name" value="FTP"/>
    <property type="match status" value="1"/>
</dbReference>
<evidence type="ECO:0000256" key="10">
    <source>
        <dbReference type="ARBA" id="ARBA00022989"/>
    </source>
</evidence>
<dbReference type="Gene3D" id="3.90.190.10">
    <property type="entry name" value="Protein tyrosine phosphatase superfamily"/>
    <property type="match status" value="2"/>
</dbReference>
<proteinExistence type="predicted"/>
<dbReference type="InterPro" id="IPR013783">
    <property type="entry name" value="Ig-like_fold"/>
</dbReference>
<feature type="domain" description="Fibronectin type-III" evidence="19">
    <location>
        <begin position="280"/>
        <end position="372"/>
    </location>
</feature>
<feature type="domain" description="Fibronectin type-III" evidence="19">
    <location>
        <begin position="181"/>
        <end position="278"/>
    </location>
</feature>
<evidence type="ECO:0000259" key="19">
    <source>
        <dbReference type="PROSITE" id="PS50853"/>
    </source>
</evidence>
<dbReference type="RefSeq" id="XP_022097247.1">
    <property type="nucleotide sequence ID" value="XM_022241555.1"/>
</dbReference>